<evidence type="ECO:0000313" key="2">
    <source>
        <dbReference type="EMBL" id="TGK09047.1"/>
    </source>
</evidence>
<dbReference type="GO" id="GO:0008168">
    <property type="term" value="F:methyltransferase activity"/>
    <property type="evidence" value="ECO:0007669"/>
    <property type="project" value="UniProtKB-KW"/>
</dbReference>
<organism evidence="2 3">
    <name type="scientific">Leptospira fletcheri</name>
    <dbReference type="NCBI Taxonomy" id="2484981"/>
    <lineage>
        <taxon>Bacteria</taxon>
        <taxon>Pseudomonadati</taxon>
        <taxon>Spirochaetota</taxon>
        <taxon>Spirochaetia</taxon>
        <taxon>Leptospirales</taxon>
        <taxon>Leptospiraceae</taxon>
        <taxon>Leptospira</taxon>
    </lineage>
</organism>
<dbReference type="AlphaFoldDB" id="A0A4R9GDB8"/>
<protein>
    <submittedName>
        <fullName evidence="2">Class I SAM-dependent methyltransferase</fullName>
    </submittedName>
</protein>
<keyword evidence="2" id="KW-0489">Methyltransferase</keyword>
<evidence type="ECO:0000313" key="3">
    <source>
        <dbReference type="Proteomes" id="UP000298458"/>
    </source>
</evidence>
<gene>
    <name evidence="2" type="ORF">EHO60_13595</name>
</gene>
<dbReference type="Gene3D" id="3.40.50.150">
    <property type="entry name" value="Vaccinia Virus protein VP39"/>
    <property type="match status" value="1"/>
</dbReference>
<accession>A0A4R9GDB8</accession>
<dbReference type="OrthoDB" id="5291372at2"/>
<keyword evidence="3" id="KW-1185">Reference proteome</keyword>
<dbReference type="InterPro" id="IPR041698">
    <property type="entry name" value="Methyltransf_25"/>
</dbReference>
<comment type="caution">
    <text evidence="2">The sequence shown here is derived from an EMBL/GenBank/DDBJ whole genome shotgun (WGS) entry which is preliminary data.</text>
</comment>
<sequence>MIPGKRKKTESDYLAYGANGQPFETSYWKEIYGSGVDVDASFNAREHAKYIKSLMDLMQIPVHSLADFGFGKAILLKETVKALEPGRIFAIDPSEEMIDSIAGQKWIRGYNLSFLHSTIQDLDPKYFIGAPFDLGICNSVVQYIDKRELKGVFRKLHSIVRYLYFTVPTKNDYERMKKEIFFTDPFAHARSKNTYEKLVRPYFRRVAFNLLESRIVENSQFSDEFFTDP</sequence>
<evidence type="ECO:0000259" key="1">
    <source>
        <dbReference type="Pfam" id="PF13649"/>
    </source>
</evidence>
<name>A0A4R9GDB8_9LEPT</name>
<reference evidence="2" key="1">
    <citation type="journal article" date="2019" name="PLoS Negl. Trop. Dis.">
        <title>Revisiting the worldwide diversity of Leptospira species in the environment.</title>
        <authorList>
            <person name="Vincent A.T."/>
            <person name="Schiettekatte O."/>
            <person name="Bourhy P."/>
            <person name="Veyrier F.J."/>
            <person name="Picardeau M."/>
        </authorList>
    </citation>
    <scope>NUCLEOTIDE SEQUENCE [LARGE SCALE GENOMIC DNA]</scope>
    <source>
        <strain evidence="2">SSW15</strain>
    </source>
</reference>
<dbReference type="RefSeq" id="WP_135768733.1">
    <property type="nucleotide sequence ID" value="NZ_RQET01000009.1"/>
</dbReference>
<dbReference type="Pfam" id="PF13649">
    <property type="entry name" value="Methyltransf_25"/>
    <property type="match status" value="1"/>
</dbReference>
<proteinExistence type="predicted"/>
<dbReference type="Proteomes" id="UP000298458">
    <property type="component" value="Unassembled WGS sequence"/>
</dbReference>
<keyword evidence="2" id="KW-0808">Transferase</keyword>
<dbReference type="GO" id="GO:0032259">
    <property type="term" value="P:methylation"/>
    <property type="evidence" value="ECO:0007669"/>
    <property type="project" value="UniProtKB-KW"/>
</dbReference>
<feature type="domain" description="Methyltransferase" evidence="1">
    <location>
        <begin position="67"/>
        <end position="161"/>
    </location>
</feature>
<dbReference type="InterPro" id="IPR029063">
    <property type="entry name" value="SAM-dependent_MTases_sf"/>
</dbReference>
<dbReference type="EMBL" id="RQET01000009">
    <property type="protein sequence ID" value="TGK09047.1"/>
    <property type="molecule type" value="Genomic_DNA"/>
</dbReference>
<dbReference type="SUPFAM" id="SSF53335">
    <property type="entry name" value="S-adenosyl-L-methionine-dependent methyltransferases"/>
    <property type="match status" value="1"/>
</dbReference>